<evidence type="ECO:0000256" key="2">
    <source>
        <dbReference type="ARBA" id="ARBA00022649"/>
    </source>
</evidence>
<evidence type="ECO:0000256" key="1">
    <source>
        <dbReference type="ARBA" id="ARBA00006226"/>
    </source>
</evidence>
<keyword evidence="2" id="KW-1277">Toxin-antitoxin system</keyword>
<evidence type="ECO:0000313" key="3">
    <source>
        <dbReference type="EMBL" id="MDT8334049.1"/>
    </source>
</evidence>
<dbReference type="InterPro" id="IPR051803">
    <property type="entry name" value="TA_system_RelE-like_toxin"/>
</dbReference>
<dbReference type="Proteomes" id="UP001258945">
    <property type="component" value="Unassembled WGS sequence"/>
</dbReference>
<proteinExistence type="inferred from homology"/>
<dbReference type="RefSeq" id="WP_314231139.1">
    <property type="nucleotide sequence ID" value="NZ_JAVVDO010000116.1"/>
</dbReference>
<gene>
    <name evidence="3" type="ORF">RQ831_23640</name>
</gene>
<dbReference type="PANTHER" id="PTHR33755:SF8">
    <property type="entry name" value="TOXIN PARE2"/>
    <property type="match status" value="1"/>
</dbReference>
<dbReference type="Pfam" id="PF05016">
    <property type="entry name" value="ParE_toxin"/>
    <property type="match status" value="1"/>
</dbReference>
<dbReference type="InterPro" id="IPR007712">
    <property type="entry name" value="RelE/ParE_toxin"/>
</dbReference>
<organism evidence="3 4">
    <name type="scientific">Roseomonas gilardii</name>
    <dbReference type="NCBI Taxonomy" id="257708"/>
    <lineage>
        <taxon>Bacteria</taxon>
        <taxon>Pseudomonadati</taxon>
        <taxon>Pseudomonadota</taxon>
        <taxon>Alphaproteobacteria</taxon>
        <taxon>Acetobacterales</taxon>
        <taxon>Roseomonadaceae</taxon>
        <taxon>Roseomonas</taxon>
    </lineage>
</organism>
<sequence length="102" mass="11375">MSEELFAPRAALELEQAAVRIAADRPQAAEAFLTAALTAATRLATNPGLGSSRAYVPPRYRFWPLVRFNYLLVYDATREPVQILRVVHTARDLPRLLAELPT</sequence>
<evidence type="ECO:0000313" key="4">
    <source>
        <dbReference type="Proteomes" id="UP001258945"/>
    </source>
</evidence>
<dbReference type="InterPro" id="IPR035093">
    <property type="entry name" value="RelE/ParE_toxin_dom_sf"/>
</dbReference>
<comment type="similarity">
    <text evidence="1">Belongs to the RelE toxin family.</text>
</comment>
<reference evidence="3 4" key="1">
    <citation type="journal article" date="2019" name="Microb. Pathog.">
        <title>Comparison of VITEK 2, MALDI-TOF MS, 16S rRNA gene sequencing, and whole-genome sequencing for identification of Roseomonas mucosa.</title>
        <authorList>
            <person name="Rudolph W.W."/>
            <person name="Gunzer F."/>
            <person name="Trauth M."/>
            <person name="Bunk B."/>
            <person name="Bigge R."/>
            <person name="Schrottner P."/>
        </authorList>
    </citation>
    <scope>NUCLEOTIDE SEQUENCE [LARGE SCALE GENOMIC DNA]</scope>
    <source>
        <strain evidence="3 4">DSM 103800</strain>
    </source>
</reference>
<accession>A0ABU3MQS7</accession>
<dbReference type="EMBL" id="JAVVDO010000116">
    <property type="protein sequence ID" value="MDT8334049.1"/>
    <property type="molecule type" value="Genomic_DNA"/>
</dbReference>
<keyword evidence="4" id="KW-1185">Reference proteome</keyword>
<name>A0ABU3MQS7_9PROT</name>
<protein>
    <submittedName>
        <fullName evidence="3">Type II toxin-antitoxin system RelE/ParE family toxin</fullName>
    </submittedName>
</protein>
<dbReference type="PANTHER" id="PTHR33755">
    <property type="entry name" value="TOXIN PARE1-RELATED"/>
    <property type="match status" value="1"/>
</dbReference>
<dbReference type="Gene3D" id="3.30.2310.20">
    <property type="entry name" value="RelE-like"/>
    <property type="match status" value="1"/>
</dbReference>
<comment type="caution">
    <text evidence="3">The sequence shown here is derived from an EMBL/GenBank/DDBJ whole genome shotgun (WGS) entry which is preliminary data.</text>
</comment>